<dbReference type="EnsemblMetazoa" id="CLYHEMT005163.1">
    <property type="protein sequence ID" value="CLYHEMP005163.1"/>
    <property type="gene ID" value="CLYHEMG005163"/>
</dbReference>
<dbReference type="AlphaFoldDB" id="A0A7M5V849"/>
<feature type="coiled-coil region" evidence="1">
    <location>
        <begin position="143"/>
        <end position="184"/>
    </location>
</feature>
<reference evidence="3" key="1">
    <citation type="submission" date="2021-01" db="UniProtKB">
        <authorList>
            <consortium name="EnsemblMetazoa"/>
        </authorList>
    </citation>
    <scope>IDENTIFICATION</scope>
</reference>
<feature type="coiled-coil region" evidence="1">
    <location>
        <begin position="208"/>
        <end position="235"/>
    </location>
</feature>
<accession>A0A7M5V849</accession>
<dbReference type="PANTHER" id="PTHR22089:SF2">
    <property type="entry name" value="MIRROR-IMAGE POLYDACTYLY GENE 1 PROTEIN"/>
    <property type="match status" value="1"/>
</dbReference>
<sequence length="479" mass="55543">MKTNRNQKMAGGELTFSRNSPAENFLNREALEEPEVSDVEELKESLKNGLFDARRKITFLRRELKEKQDNLDVERSMRETAEKELANISMNGHRDHSTPNNGSPTRSLRHSTKRLNRSSPSRLDQSRRGEERSVTPNLHLGNMETMIEELKSARLLNQTLTEKLSQAENELDQVLISKEEMEIELEASVTARGAALVDKLYTAQKVREDAMNVRMKLLIDEKEELQKRLRKLEKDHGFDSGVDTGSGLYDELQQDQLSMNEVLGRLSSNGQSSNAIEYNGGTLIERLNQAQTTNKLKSSESFKQIKDERDQAVNQISNLKDELSEVQKERELYETQHRKNEKNRLKAIQNQLKAVINERDEAQERSLQLEDEIEKIRLQFSLKNSLSQEESLKHQFNTTLNDFEKRLQEKERELNLAQTSYDEMVEKLSASTREKNSLVKQLEDTREKLNDEQKRAERSERLVEVLRRRKTISISDTID</sequence>
<feature type="compositionally biased region" description="Basic residues" evidence="2">
    <location>
        <begin position="107"/>
        <end position="116"/>
    </location>
</feature>
<dbReference type="PANTHER" id="PTHR22089">
    <property type="entry name" value="MIRROR-IMAGE POLYDACTYLY GENE 1 PROTEIN"/>
    <property type="match status" value="1"/>
</dbReference>
<feature type="coiled-coil region" evidence="1">
    <location>
        <begin position="50"/>
        <end position="84"/>
    </location>
</feature>
<proteinExistence type="predicted"/>
<evidence type="ECO:0000256" key="2">
    <source>
        <dbReference type="SAM" id="MobiDB-lite"/>
    </source>
</evidence>
<dbReference type="OrthoDB" id="6426880at2759"/>
<keyword evidence="4" id="KW-1185">Reference proteome</keyword>
<keyword evidence="1" id="KW-0175">Coiled coil</keyword>
<feature type="region of interest" description="Disordered" evidence="2">
    <location>
        <begin position="85"/>
        <end position="137"/>
    </location>
</feature>
<organism evidence="3 4">
    <name type="scientific">Clytia hemisphaerica</name>
    <dbReference type="NCBI Taxonomy" id="252671"/>
    <lineage>
        <taxon>Eukaryota</taxon>
        <taxon>Metazoa</taxon>
        <taxon>Cnidaria</taxon>
        <taxon>Hydrozoa</taxon>
        <taxon>Hydroidolina</taxon>
        <taxon>Leptothecata</taxon>
        <taxon>Obeliida</taxon>
        <taxon>Clytiidae</taxon>
        <taxon>Clytia</taxon>
    </lineage>
</organism>
<dbReference type="RefSeq" id="XP_066930755.1">
    <property type="nucleotide sequence ID" value="XM_067074654.1"/>
</dbReference>
<dbReference type="Proteomes" id="UP000594262">
    <property type="component" value="Unplaced"/>
</dbReference>
<feature type="compositionally biased region" description="Basic and acidic residues" evidence="2">
    <location>
        <begin position="432"/>
        <end position="457"/>
    </location>
</feature>
<dbReference type="InterPro" id="IPR026175">
    <property type="entry name" value="MIPOL1"/>
</dbReference>
<evidence type="ECO:0000256" key="1">
    <source>
        <dbReference type="SAM" id="Coils"/>
    </source>
</evidence>
<feature type="compositionally biased region" description="Basic and acidic residues" evidence="2">
    <location>
        <begin position="124"/>
        <end position="133"/>
    </location>
</feature>
<feature type="region of interest" description="Disordered" evidence="2">
    <location>
        <begin position="430"/>
        <end position="457"/>
    </location>
</feature>
<feature type="region of interest" description="Disordered" evidence="2">
    <location>
        <begin position="1"/>
        <end position="33"/>
    </location>
</feature>
<evidence type="ECO:0000313" key="4">
    <source>
        <dbReference type="Proteomes" id="UP000594262"/>
    </source>
</evidence>
<protein>
    <submittedName>
        <fullName evidence="3">Uncharacterized protein</fullName>
    </submittedName>
</protein>
<evidence type="ECO:0000313" key="3">
    <source>
        <dbReference type="EnsemblMetazoa" id="CLYHEMP005163.1"/>
    </source>
</evidence>
<name>A0A7M5V849_9CNID</name>
<dbReference type="GeneID" id="136818273"/>